<reference evidence="1 3" key="2">
    <citation type="submission" date="2019-09" db="EMBL/GenBank/DDBJ databases">
        <title>A bacterium isolated from glacier soil.</title>
        <authorList>
            <person name="Liu Q."/>
        </authorList>
    </citation>
    <scope>NUCLEOTIDE SEQUENCE [LARGE SCALE GENOMIC DNA]</scope>
    <source>
        <strain evidence="1 3">MDT1-10-3</strain>
    </source>
</reference>
<dbReference type="Proteomes" id="UP000323866">
    <property type="component" value="Unassembled WGS sequence"/>
</dbReference>
<evidence type="ECO:0000313" key="4">
    <source>
        <dbReference type="Proteomes" id="UP001570846"/>
    </source>
</evidence>
<protein>
    <submittedName>
        <fullName evidence="1">Uncharacterized protein</fullName>
    </submittedName>
</protein>
<reference evidence="2 4" key="3">
    <citation type="submission" date="2024-08" db="EMBL/GenBank/DDBJ databases">
        <authorList>
            <person name="Wei W."/>
        </authorList>
    </citation>
    <scope>NUCLEOTIDE SEQUENCE [LARGE SCALE GENOMIC DNA]</scope>
    <source>
        <strain evidence="2 4">XU2</strain>
    </source>
</reference>
<dbReference type="Proteomes" id="UP001570846">
    <property type="component" value="Unassembled WGS sequence"/>
</dbReference>
<reference evidence="1 3" key="1">
    <citation type="submission" date="2019-07" db="EMBL/GenBank/DDBJ databases">
        <authorList>
            <person name="Qu J.-H."/>
        </authorList>
    </citation>
    <scope>NUCLEOTIDE SEQUENCE [LARGE SCALE GENOMIC DNA]</scope>
    <source>
        <strain evidence="1 3">MDT1-10-3</strain>
    </source>
</reference>
<keyword evidence="4" id="KW-1185">Reference proteome</keyword>
<dbReference type="RefSeq" id="WP_149097105.1">
    <property type="nucleotide sequence ID" value="NZ_BMMG01000001.1"/>
</dbReference>
<accession>A0A5M8QSL6</accession>
<dbReference type="OrthoDB" id="837641at2"/>
<sequence length="187" mass="21574">MARHGSSPILYDDVKKVSVSDLKKWGYLEPESFKTGTVTWSRQGRKTGSISITVNICTGCYLELDYGKGGKSISYRVNLVTLPSNLGKGELWYFVCPQTGKRCRFLYLVGDRFLHREAYGGCMYETQTYSKYGRKLDKYFAREFGHDKLYEQLYSRHFRTMYAGKPTKKYLSIMRKLGASDQELIVV</sequence>
<organism evidence="1 3">
    <name type="scientific">Rufibacter glacialis</name>
    <dbReference type="NCBI Taxonomy" id="1259555"/>
    <lineage>
        <taxon>Bacteria</taxon>
        <taxon>Pseudomonadati</taxon>
        <taxon>Bacteroidota</taxon>
        <taxon>Cytophagia</taxon>
        <taxon>Cytophagales</taxon>
        <taxon>Hymenobacteraceae</taxon>
        <taxon>Rufibacter</taxon>
    </lineage>
</organism>
<evidence type="ECO:0000313" key="2">
    <source>
        <dbReference type="EMBL" id="MFA1772878.1"/>
    </source>
</evidence>
<dbReference type="EMBL" id="JBGOGF010000009">
    <property type="protein sequence ID" value="MFA1772878.1"/>
    <property type="molecule type" value="Genomic_DNA"/>
</dbReference>
<gene>
    <name evidence="2" type="ORF">ACD591_16370</name>
    <name evidence="1" type="ORF">FOE74_02990</name>
</gene>
<dbReference type="AlphaFoldDB" id="A0A5M8QSL6"/>
<evidence type="ECO:0000313" key="1">
    <source>
        <dbReference type="EMBL" id="KAA6437483.1"/>
    </source>
</evidence>
<proteinExistence type="predicted"/>
<evidence type="ECO:0000313" key="3">
    <source>
        <dbReference type="Proteomes" id="UP000323866"/>
    </source>
</evidence>
<comment type="caution">
    <text evidence="1">The sequence shown here is derived from an EMBL/GenBank/DDBJ whole genome shotgun (WGS) entry which is preliminary data.</text>
</comment>
<dbReference type="EMBL" id="VKKZ01000010">
    <property type="protein sequence ID" value="KAA6437483.1"/>
    <property type="molecule type" value="Genomic_DNA"/>
</dbReference>
<name>A0A5M8QSL6_9BACT</name>